<evidence type="ECO:0000313" key="3">
    <source>
        <dbReference type="EMBL" id="WOL13357.1"/>
    </source>
</evidence>
<dbReference type="InterPro" id="IPR040256">
    <property type="entry name" value="At4g02000-like"/>
</dbReference>
<proteinExistence type="predicted"/>
<accession>A0AAQ3KTS1</accession>
<dbReference type="Proteomes" id="UP001327560">
    <property type="component" value="Chromosome 7"/>
</dbReference>
<reference evidence="3 4" key="1">
    <citation type="submission" date="2023-10" db="EMBL/GenBank/DDBJ databases">
        <title>Chromosome-scale genome assembly provides insights into flower coloration mechanisms of Canna indica.</title>
        <authorList>
            <person name="Li C."/>
        </authorList>
    </citation>
    <scope>NUCLEOTIDE SEQUENCE [LARGE SCALE GENOMIC DNA]</scope>
    <source>
        <tissue evidence="3">Flower</tissue>
    </source>
</reference>
<dbReference type="PANTHER" id="PTHR31286">
    <property type="entry name" value="GLYCINE-RICH CELL WALL STRUCTURAL PROTEIN 1.8-LIKE"/>
    <property type="match status" value="1"/>
</dbReference>
<dbReference type="PANTHER" id="PTHR31286:SF99">
    <property type="entry name" value="DUF4283 DOMAIN-CONTAINING PROTEIN"/>
    <property type="match status" value="1"/>
</dbReference>
<evidence type="ECO:0000313" key="4">
    <source>
        <dbReference type="Proteomes" id="UP001327560"/>
    </source>
</evidence>
<organism evidence="3 4">
    <name type="scientific">Canna indica</name>
    <name type="common">Indian-shot</name>
    <dbReference type="NCBI Taxonomy" id="4628"/>
    <lineage>
        <taxon>Eukaryota</taxon>
        <taxon>Viridiplantae</taxon>
        <taxon>Streptophyta</taxon>
        <taxon>Embryophyta</taxon>
        <taxon>Tracheophyta</taxon>
        <taxon>Spermatophyta</taxon>
        <taxon>Magnoliopsida</taxon>
        <taxon>Liliopsida</taxon>
        <taxon>Zingiberales</taxon>
        <taxon>Cannaceae</taxon>
        <taxon>Canna</taxon>
    </lineage>
</organism>
<dbReference type="InterPro" id="IPR025558">
    <property type="entry name" value="DUF4283"/>
</dbReference>
<feature type="compositionally biased region" description="Polar residues" evidence="1">
    <location>
        <begin position="1"/>
        <end position="20"/>
    </location>
</feature>
<protein>
    <recommendedName>
        <fullName evidence="2">DUF4283 domain-containing protein</fullName>
    </recommendedName>
</protein>
<feature type="region of interest" description="Disordered" evidence="1">
    <location>
        <begin position="1"/>
        <end position="43"/>
    </location>
</feature>
<evidence type="ECO:0000259" key="2">
    <source>
        <dbReference type="Pfam" id="PF14111"/>
    </source>
</evidence>
<feature type="domain" description="DUF4283" evidence="2">
    <location>
        <begin position="63"/>
        <end position="122"/>
    </location>
</feature>
<evidence type="ECO:0000256" key="1">
    <source>
        <dbReference type="SAM" id="MobiDB-lite"/>
    </source>
</evidence>
<dbReference type="AlphaFoldDB" id="A0AAQ3KTS1"/>
<name>A0AAQ3KTS1_9LILI</name>
<dbReference type="EMBL" id="CP136896">
    <property type="protein sequence ID" value="WOL13357.1"/>
    <property type="molecule type" value="Genomic_DNA"/>
</dbReference>
<dbReference type="Pfam" id="PF14111">
    <property type="entry name" value="DUF4283"/>
    <property type="match status" value="1"/>
</dbReference>
<gene>
    <name evidence="3" type="ORF">Cni_G22127</name>
</gene>
<sequence length="400" mass="44568">MAGSSSGDGDSRNENFSASQIFAPKTKKPQDKEGYPSSSTLPQVSDPKLAVSINNIPRSVSRSLWENSLYGNFFGRTPLALVQSVLPKIWKTNCSIQVIDMASGFFCFKFANKDDLNKVLARAFENIPRLCYTRGKVGHTSDQCSPKPETMEVQNSRAQQVEQLEYDVSLGIPARIESESLFGPWMIVNKKKKQSVRKKLETEVKTSNGFGSLADLNDELGNSAEKSNNLLHVNNDSSQKAIAPSMDFKMVTSSNSSNPFGSKKDKKGKFSVMEGKSMMKIEEFSSCSLKTIPIHINLEKNAEALHKKLTVTFAITVSNIKVVEDLQQEMEDPNLLLNTQSRDSKVRKPITQNIHMDSFPFNLKQRRAKKRKNFNDPNVIITNGDLGLKGNNKSTIMSLE</sequence>
<keyword evidence="4" id="KW-1185">Reference proteome</keyword>